<keyword evidence="3" id="KW-1185">Reference proteome</keyword>
<dbReference type="OrthoDB" id="4527292at2"/>
<dbReference type="RefSeq" id="WP_052269691.1">
    <property type="nucleotide sequence ID" value="NZ_CP021080.1"/>
</dbReference>
<keyword evidence="1" id="KW-0732">Signal</keyword>
<dbReference type="AlphaFoldDB" id="A0A221P598"/>
<dbReference type="Proteomes" id="UP000031501">
    <property type="component" value="Chromosome"/>
</dbReference>
<evidence type="ECO:0000313" key="3">
    <source>
        <dbReference type="Proteomes" id="UP000031501"/>
    </source>
</evidence>
<name>A0A221P598_9ACTN</name>
<sequence length="369" mass="38409">MTPLRLTAAGASLALAALAGAGPARAAAPATGRAAASAPAVPAFADGHGLTVVPGATEVHSPTDFTITVTTKQVSGTHRIRILLPDRYTADPDRRWPVTYFLHGGGGTVDDVAAAPALHSDSMITVVPDGGLKGWYTDWLMQNTAEGAANWETFHLSQVVPFIDASLRTLPDRAHRAVVGLSMGGFGALHYAEDRPDLFGHTAALSGGIDFGMWQIRAAVLATELNVEGAWCAVSTSANSSGSTADCTGDGPYVDSDAIFGSPYPVLNADRVWKAVDPAAPVNLAKLSHTAITLYTGGNDIIDAHTEIASRTVKTRLDHLGIPSRLIDYGDGSSLAPTCNGGHNYGCWAPALADYVPRLEAAFTAVDEN</sequence>
<organism evidence="2 3">
    <name type="scientific">Streptomyces pluripotens</name>
    <dbReference type="NCBI Taxonomy" id="1355015"/>
    <lineage>
        <taxon>Bacteria</taxon>
        <taxon>Bacillati</taxon>
        <taxon>Actinomycetota</taxon>
        <taxon>Actinomycetes</taxon>
        <taxon>Kitasatosporales</taxon>
        <taxon>Streptomycetaceae</taxon>
        <taxon>Streptomyces</taxon>
    </lineage>
</organism>
<dbReference type="InterPro" id="IPR000801">
    <property type="entry name" value="Esterase-like"/>
</dbReference>
<dbReference type="GO" id="GO:0016747">
    <property type="term" value="F:acyltransferase activity, transferring groups other than amino-acyl groups"/>
    <property type="evidence" value="ECO:0007669"/>
    <property type="project" value="TreeGrafter"/>
</dbReference>
<dbReference type="InterPro" id="IPR029058">
    <property type="entry name" value="AB_hydrolase_fold"/>
</dbReference>
<evidence type="ECO:0000256" key="1">
    <source>
        <dbReference type="SAM" id="SignalP"/>
    </source>
</evidence>
<dbReference type="Pfam" id="PF00756">
    <property type="entry name" value="Esterase"/>
    <property type="match status" value="1"/>
</dbReference>
<gene>
    <name evidence="2" type="ORF">LK07_28205</name>
</gene>
<dbReference type="Gene3D" id="3.40.50.1820">
    <property type="entry name" value="alpha/beta hydrolase"/>
    <property type="match status" value="1"/>
</dbReference>
<dbReference type="EMBL" id="CP022433">
    <property type="protein sequence ID" value="ASN27276.1"/>
    <property type="molecule type" value="Genomic_DNA"/>
</dbReference>
<feature type="signal peptide" evidence="1">
    <location>
        <begin position="1"/>
        <end position="26"/>
    </location>
</feature>
<reference evidence="2 3" key="1">
    <citation type="submission" date="2017-07" db="EMBL/GenBank/DDBJ databases">
        <title>Genome sequence of Streptomyces pluripotens MUSC 137T.</title>
        <authorList>
            <person name="Ser H.-L."/>
            <person name="Lee L.-H."/>
        </authorList>
    </citation>
    <scope>NUCLEOTIDE SEQUENCE [LARGE SCALE GENOMIC DNA]</scope>
    <source>
        <strain evidence="2 3">MUSC 137</strain>
    </source>
</reference>
<dbReference type="STRING" id="1355015.LK06_027040"/>
<feature type="chain" id="PRO_5011291426" evidence="1">
    <location>
        <begin position="27"/>
        <end position="369"/>
    </location>
</feature>
<dbReference type="SUPFAM" id="SSF53474">
    <property type="entry name" value="alpha/beta-Hydrolases"/>
    <property type="match status" value="1"/>
</dbReference>
<dbReference type="PANTHER" id="PTHR48098">
    <property type="entry name" value="ENTEROCHELIN ESTERASE-RELATED"/>
    <property type="match status" value="1"/>
</dbReference>
<protein>
    <submittedName>
        <fullName evidence="2">Esterase</fullName>
    </submittedName>
</protein>
<dbReference type="InterPro" id="IPR050583">
    <property type="entry name" value="Mycobacterial_A85_antigen"/>
</dbReference>
<dbReference type="PANTHER" id="PTHR48098:SF1">
    <property type="entry name" value="DIACYLGLYCEROL ACYLTRANSFERASE_MYCOLYLTRANSFERASE AG85A"/>
    <property type="match status" value="1"/>
</dbReference>
<accession>A0A221P598</accession>
<dbReference type="KEGG" id="splu:LK06_027040"/>
<proteinExistence type="predicted"/>
<evidence type="ECO:0000313" key="2">
    <source>
        <dbReference type="EMBL" id="ASN27276.1"/>
    </source>
</evidence>